<evidence type="ECO:0000256" key="1">
    <source>
        <dbReference type="SAM" id="MobiDB-lite"/>
    </source>
</evidence>
<reference evidence="2" key="1">
    <citation type="journal article" date="2020" name="Nature">
        <title>Giant virus diversity and host interactions through global metagenomics.</title>
        <authorList>
            <person name="Schulz F."/>
            <person name="Roux S."/>
            <person name="Paez-Espino D."/>
            <person name="Jungbluth S."/>
            <person name="Walsh D.A."/>
            <person name="Denef V.J."/>
            <person name="McMahon K.D."/>
            <person name="Konstantinidis K.T."/>
            <person name="Eloe-Fadrosh E.A."/>
            <person name="Kyrpides N.C."/>
            <person name="Woyke T."/>
        </authorList>
    </citation>
    <scope>NUCLEOTIDE SEQUENCE</scope>
    <source>
        <strain evidence="2">GVMAG-M-3300010158-60</strain>
    </source>
</reference>
<dbReference type="EMBL" id="MN739110">
    <property type="protein sequence ID" value="QHS89489.1"/>
    <property type="molecule type" value="Genomic_DNA"/>
</dbReference>
<accession>A0A6C0BD44</accession>
<proteinExistence type="predicted"/>
<feature type="compositionally biased region" description="Basic and acidic residues" evidence="1">
    <location>
        <begin position="166"/>
        <end position="178"/>
    </location>
</feature>
<sequence>MPSRPLDSQSLLCETALDSVVDHAEPYELCQLRYNLRVYRESLQRHLAYPDSPYASYLGLDGLFWALCFSWADLQDYVEEANSALINEERGFRSEWLCVKELADGSIVPDRPRIHRHQTLADYALWSGSDEFPVVAWDEEDYEAATWPSDEDEEERIPWEDYDQDELNKMDRQLNRGY</sequence>
<protein>
    <submittedName>
        <fullName evidence="2">Uncharacterized protein</fullName>
    </submittedName>
</protein>
<dbReference type="AlphaFoldDB" id="A0A6C0BD44"/>
<feature type="compositionally biased region" description="Acidic residues" evidence="1">
    <location>
        <begin position="143"/>
        <end position="165"/>
    </location>
</feature>
<evidence type="ECO:0000313" key="2">
    <source>
        <dbReference type="EMBL" id="QHS89489.1"/>
    </source>
</evidence>
<feature type="region of interest" description="Disordered" evidence="1">
    <location>
        <begin position="143"/>
        <end position="178"/>
    </location>
</feature>
<organism evidence="2">
    <name type="scientific">viral metagenome</name>
    <dbReference type="NCBI Taxonomy" id="1070528"/>
    <lineage>
        <taxon>unclassified sequences</taxon>
        <taxon>metagenomes</taxon>
        <taxon>organismal metagenomes</taxon>
    </lineage>
</organism>
<name>A0A6C0BD44_9ZZZZ</name>